<dbReference type="InterPro" id="IPR050188">
    <property type="entry name" value="RluA_PseudoU_synthase"/>
</dbReference>
<dbReference type="OrthoDB" id="9807829at2"/>
<dbReference type="CDD" id="cd00165">
    <property type="entry name" value="S4"/>
    <property type="match status" value="1"/>
</dbReference>
<evidence type="ECO:0000256" key="4">
    <source>
        <dbReference type="ARBA" id="ARBA00023235"/>
    </source>
</evidence>
<evidence type="ECO:0000256" key="3">
    <source>
        <dbReference type="ARBA" id="ARBA00022884"/>
    </source>
</evidence>
<dbReference type="PANTHER" id="PTHR21600:SF44">
    <property type="entry name" value="RIBOSOMAL LARGE SUBUNIT PSEUDOURIDINE SYNTHASE D"/>
    <property type="match status" value="1"/>
</dbReference>
<dbReference type="InterPro" id="IPR002942">
    <property type="entry name" value="S4_RNA-bd"/>
</dbReference>
<dbReference type="Pfam" id="PF00849">
    <property type="entry name" value="PseudoU_synth_2"/>
    <property type="match status" value="1"/>
</dbReference>
<dbReference type="FunFam" id="3.30.2350.10:FF:000006">
    <property type="entry name" value="Pseudouridine synthase"/>
    <property type="match status" value="1"/>
</dbReference>
<dbReference type="SMART" id="SM00363">
    <property type="entry name" value="S4"/>
    <property type="match status" value="1"/>
</dbReference>
<evidence type="ECO:0000256" key="2">
    <source>
        <dbReference type="ARBA" id="ARBA00010876"/>
    </source>
</evidence>
<dbReference type="InterPro" id="IPR006224">
    <property type="entry name" value="PsdUridine_synth_RluA-like_CS"/>
</dbReference>
<dbReference type="GO" id="GO:0003723">
    <property type="term" value="F:RNA binding"/>
    <property type="evidence" value="ECO:0007669"/>
    <property type="project" value="UniProtKB-KW"/>
</dbReference>
<evidence type="ECO:0000313" key="9">
    <source>
        <dbReference type="EMBL" id="TYC46712.1"/>
    </source>
</evidence>
<dbReference type="EMBL" id="SDGY01000001">
    <property type="protein sequence ID" value="TYC46712.1"/>
    <property type="molecule type" value="Genomic_DNA"/>
</dbReference>
<dbReference type="GO" id="GO:0000455">
    <property type="term" value="P:enzyme-directed rRNA pseudouridine synthesis"/>
    <property type="evidence" value="ECO:0007669"/>
    <property type="project" value="TreeGrafter"/>
</dbReference>
<organism evidence="9 10">
    <name type="scientific">Leuconostoc litchii</name>
    <dbReference type="NCBI Taxonomy" id="1981069"/>
    <lineage>
        <taxon>Bacteria</taxon>
        <taxon>Bacillati</taxon>
        <taxon>Bacillota</taxon>
        <taxon>Bacilli</taxon>
        <taxon>Lactobacillales</taxon>
        <taxon>Lactobacillaceae</taxon>
        <taxon>Leuconostoc</taxon>
    </lineage>
</organism>
<keyword evidence="4 7" id="KW-0413">Isomerase</keyword>
<dbReference type="InterPro" id="IPR020103">
    <property type="entry name" value="PsdUridine_synth_cat_dom_sf"/>
</dbReference>
<dbReference type="Pfam" id="PF01479">
    <property type="entry name" value="S4"/>
    <property type="match status" value="1"/>
</dbReference>
<comment type="similarity">
    <text evidence="2 7">Belongs to the pseudouridine synthase RluA family.</text>
</comment>
<comment type="catalytic activity">
    <reaction evidence="1 7">
        <text>a uridine in RNA = a pseudouridine in RNA</text>
        <dbReference type="Rhea" id="RHEA:48348"/>
        <dbReference type="Rhea" id="RHEA-COMP:12068"/>
        <dbReference type="Rhea" id="RHEA-COMP:12069"/>
        <dbReference type="ChEBI" id="CHEBI:65314"/>
        <dbReference type="ChEBI" id="CHEBI:65315"/>
    </reaction>
</comment>
<sequence>MTNKISIHIIEQIGRVDAVLSKENLNYSRTALSNWLDDGHILVNNNQVKRSYKVTAGDVITIVPPEVETTTIAAENIPLDIVYEDNDLIIVNKAQGMVVHPAAGHSSGTLVNALLYHSPLSTINGEYRPGIVHRIDRDTSGLLMIAKNDQAHASLSAQLKAHKNERIYYALVRGEFSENSGTIDAPIGRHKVDRKKQAVIEGGRLAVTHFSVTKRYVGYTLLQVKLETGRTHQIRVHMAYIGHPVIGDPVYGSVQTLNGLKLNGQLLHASTLTLEQPTTGKTLSFDSPLPEYFEIALSTLTPVVEEEN</sequence>
<evidence type="ECO:0000256" key="7">
    <source>
        <dbReference type="RuleBase" id="RU362028"/>
    </source>
</evidence>
<evidence type="ECO:0000256" key="6">
    <source>
        <dbReference type="PROSITE-ProRule" id="PRU00182"/>
    </source>
</evidence>
<dbReference type="RefSeq" id="WP_148603895.1">
    <property type="nucleotide sequence ID" value="NZ_BSUV01000001.1"/>
</dbReference>
<dbReference type="Gene3D" id="3.10.290.10">
    <property type="entry name" value="RNA-binding S4 domain"/>
    <property type="match status" value="1"/>
</dbReference>
<dbReference type="EC" id="5.4.99.-" evidence="7"/>
<evidence type="ECO:0000313" key="10">
    <source>
        <dbReference type="Proteomes" id="UP000442244"/>
    </source>
</evidence>
<dbReference type="AlphaFoldDB" id="A0A6P2CNN5"/>
<keyword evidence="3 6" id="KW-0694">RNA-binding</keyword>
<reference evidence="9 10" key="1">
    <citation type="submission" date="2019-01" db="EMBL/GenBank/DDBJ databases">
        <title>Leuconostoc litchii sp. nov., a novel lactic acid bacterium isolated from lychee.</title>
        <authorList>
            <person name="Wang L.-T."/>
        </authorList>
    </citation>
    <scope>NUCLEOTIDE SEQUENCE [LARGE SCALE GENOMIC DNA]</scope>
    <source>
        <strain evidence="9 10">MB7</strain>
    </source>
</reference>
<dbReference type="PROSITE" id="PS01129">
    <property type="entry name" value="PSI_RLU"/>
    <property type="match status" value="1"/>
</dbReference>
<dbReference type="NCBIfam" id="TIGR00005">
    <property type="entry name" value="rluA_subfam"/>
    <property type="match status" value="1"/>
</dbReference>
<feature type="domain" description="RNA-binding S4" evidence="8">
    <location>
        <begin position="14"/>
        <end position="78"/>
    </location>
</feature>
<feature type="active site" evidence="5">
    <location>
        <position position="136"/>
    </location>
</feature>
<comment type="caution">
    <text evidence="9">The sequence shown here is derived from an EMBL/GenBank/DDBJ whole genome shotgun (WGS) entry which is preliminary data.</text>
</comment>
<dbReference type="CDD" id="cd02869">
    <property type="entry name" value="PseudoU_synth_RluA_like"/>
    <property type="match status" value="1"/>
</dbReference>
<keyword evidence="10" id="KW-1185">Reference proteome</keyword>
<dbReference type="InterPro" id="IPR006225">
    <property type="entry name" value="PsdUridine_synth_RluC/D"/>
</dbReference>
<name>A0A6P2CNN5_9LACO</name>
<evidence type="ECO:0000259" key="8">
    <source>
        <dbReference type="SMART" id="SM00363"/>
    </source>
</evidence>
<dbReference type="SUPFAM" id="SSF55120">
    <property type="entry name" value="Pseudouridine synthase"/>
    <property type="match status" value="1"/>
</dbReference>
<dbReference type="InterPro" id="IPR036986">
    <property type="entry name" value="S4_RNA-bd_sf"/>
</dbReference>
<comment type="function">
    <text evidence="7">Responsible for synthesis of pseudouridine from uracil.</text>
</comment>
<accession>A0A6P2CNN5</accession>
<dbReference type="GO" id="GO:0120159">
    <property type="term" value="F:rRNA pseudouridine synthase activity"/>
    <property type="evidence" value="ECO:0007669"/>
    <property type="project" value="UniProtKB-ARBA"/>
</dbReference>
<dbReference type="InterPro" id="IPR006145">
    <property type="entry name" value="PsdUridine_synth_RsuA/RluA"/>
</dbReference>
<gene>
    <name evidence="9" type="ORF">ESZ47_00815</name>
</gene>
<proteinExistence type="inferred from homology"/>
<dbReference type="PROSITE" id="PS50889">
    <property type="entry name" value="S4"/>
    <property type="match status" value="1"/>
</dbReference>
<dbReference type="PANTHER" id="PTHR21600">
    <property type="entry name" value="MITOCHONDRIAL RNA PSEUDOURIDINE SYNTHASE"/>
    <property type="match status" value="1"/>
</dbReference>
<evidence type="ECO:0000256" key="5">
    <source>
        <dbReference type="PIRSR" id="PIRSR606225-1"/>
    </source>
</evidence>
<protein>
    <recommendedName>
        <fullName evidence="7">Pseudouridine synthase</fullName>
        <ecNumber evidence="7">5.4.99.-</ecNumber>
    </recommendedName>
</protein>
<dbReference type="Proteomes" id="UP000442244">
    <property type="component" value="Unassembled WGS sequence"/>
</dbReference>
<evidence type="ECO:0000256" key="1">
    <source>
        <dbReference type="ARBA" id="ARBA00000073"/>
    </source>
</evidence>
<dbReference type="Gene3D" id="3.30.2350.10">
    <property type="entry name" value="Pseudouridine synthase"/>
    <property type="match status" value="1"/>
</dbReference>
<dbReference type="SUPFAM" id="SSF55174">
    <property type="entry name" value="Alpha-L RNA-binding motif"/>
    <property type="match status" value="1"/>
</dbReference>